<evidence type="ECO:0000313" key="3">
    <source>
        <dbReference type="Proteomes" id="UP000683360"/>
    </source>
</evidence>
<name>A0A8S3S1F5_MYTED</name>
<dbReference type="SUPFAM" id="SSF47986">
    <property type="entry name" value="DEATH domain"/>
    <property type="match status" value="1"/>
</dbReference>
<dbReference type="InterPro" id="IPR000488">
    <property type="entry name" value="Death_dom"/>
</dbReference>
<protein>
    <recommendedName>
        <fullName evidence="1">Death domain-containing protein</fullName>
    </recommendedName>
</protein>
<evidence type="ECO:0000259" key="1">
    <source>
        <dbReference type="PROSITE" id="PS50017"/>
    </source>
</evidence>
<sequence length="320" mass="36615">MLTQRNDTSFMTKECTPEKATRLAFSFKGTIIPPALPNRLISACLSMWTVKKYEGKQLLFSGFIGLSFDMAHDIVVCVEGNKILLYIVHKTSNGLIVPDIATGIKETMFTTLERISEFYQSAVHVSSNSQKLPFHVEYSCSKLECFITEETALTTDEWICDKHKLSHTNEKWNIWNQNQKKEQCEENCQEIREENMDFIPTDEILDELAHVIGVVSFQLGVELGLSITSLDIIQHDNGRDLVAQCKAILYKWRKDLTVKPTIEVLHNALVNVGKGSQCLEEIIKSKGVKKYIPEEEKDEVEKKGKEKNILEKMNHFKKKK</sequence>
<keyword evidence="3" id="KW-1185">Reference proteome</keyword>
<dbReference type="Pfam" id="PF00531">
    <property type="entry name" value="Death"/>
    <property type="match status" value="1"/>
</dbReference>
<dbReference type="InterPro" id="IPR011029">
    <property type="entry name" value="DEATH-like_dom_sf"/>
</dbReference>
<dbReference type="CDD" id="cd01670">
    <property type="entry name" value="Death"/>
    <property type="match status" value="1"/>
</dbReference>
<dbReference type="GO" id="GO:0007165">
    <property type="term" value="P:signal transduction"/>
    <property type="evidence" value="ECO:0007669"/>
    <property type="project" value="InterPro"/>
</dbReference>
<dbReference type="Proteomes" id="UP000683360">
    <property type="component" value="Unassembled WGS sequence"/>
</dbReference>
<dbReference type="Gene3D" id="1.10.533.10">
    <property type="entry name" value="Death Domain, Fas"/>
    <property type="match status" value="1"/>
</dbReference>
<organism evidence="2 3">
    <name type="scientific">Mytilus edulis</name>
    <name type="common">Blue mussel</name>
    <dbReference type="NCBI Taxonomy" id="6550"/>
    <lineage>
        <taxon>Eukaryota</taxon>
        <taxon>Metazoa</taxon>
        <taxon>Spiralia</taxon>
        <taxon>Lophotrochozoa</taxon>
        <taxon>Mollusca</taxon>
        <taxon>Bivalvia</taxon>
        <taxon>Autobranchia</taxon>
        <taxon>Pteriomorphia</taxon>
        <taxon>Mytilida</taxon>
        <taxon>Mytiloidea</taxon>
        <taxon>Mytilidae</taxon>
        <taxon>Mytilinae</taxon>
        <taxon>Mytilus</taxon>
    </lineage>
</organism>
<comment type="caution">
    <text evidence="2">The sequence shown here is derived from an EMBL/GenBank/DDBJ whole genome shotgun (WGS) entry which is preliminary data.</text>
</comment>
<reference evidence="2" key="1">
    <citation type="submission" date="2021-03" db="EMBL/GenBank/DDBJ databases">
        <authorList>
            <person name="Bekaert M."/>
        </authorList>
    </citation>
    <scope>NUCLEOTIDE SEQUENCE</scope>
</reference>
<proteinExistence type="predicted"/>
<accession>A0A8S3S1F5</accession>
<gene>
    <name evidence="2" type="ORF">MEDL_29466</name>
</gene>
<dbReference type="EMBL" id="CAJPWZ010001452">
    <property type="protein sequence ID" value="CAG2215694.1"/>
    <property type="molecule type" value="Genomic_DNA"/>
</dbReference>
<evidence type="ECO:0000313" key="2">
    <source>
        <dbReference type="EMBL" id="CAG2215694.1"/>
    </source>
</evidence>
<feature type="domain" description="Death" evidence="1">
    <location>
        <begin position="218"/>
        <end position="274"/>
    </location>
</feature>
<dbReference type="OrthoDB" id="10031931at2759"/>
<dbReference type="AlphaFoldDB" id="A0A8S3S1F5"/>
<dbReference type="PROSITE" id="PS50017">
    <property type="entry name" value="DEATH_DOMAIN"/>
    <property type="match status" value="1"/>
</dbReference>